<dbReference type="AlphaFoldDB" id="A0A834ICC0"/>
<evidence type="ECO:0000313" key="1">
    <source>
        <dbReference type="EMBL" id="KAF7276412.1"/>
    </source>
</evidence>
<gene>
    <name evidence="1" type="ORF">GWI33_010349</name>
</gene>
<dbReference type="EMBL" id="JAACXV010006890">
    <property type="protein sequence ID" value="KAF7276412.1"/>
    <property type="molecule type" value="Genomic_DNA"/>
</dbReference>
<keyword evidence="2" id="KW-1185">Reference proteome</keyword>
<protein>
    <submittedName>
        <fullName evidence="1">Uncharacterized protein</fullName>
    </submittedName>
</protein>
<dbReference type="Proteomes" id="UP000625711">
    <property type="component" value="Unassembled WGS sequence"/>
</dbReference>
<name>A0A834ICC0_RHYFE</name>
<accession>A0A834ICC0</accession>
<organism evidence="1 2">
    <name type="scientific">Rhynchophorus ferrugineus</name>
    <name type="common">Red palm weevil</name>
    <name type="synonym">Curculio ferrugineus</name>
    <dbReference type="NCBI Taxonomy" id="354439"/>
    <lineage>
        <taxon>Eukaryota</taxon>
        <taxon>Metazoa</taxon>
        <taxon>Ecdysozoa</taxon>
        <taxon>Arthropoda</taxon>
        <taxon>Hexapoda</taxon>
        <taxon>Insecta</taxon>
        <taxon>Pterygota</taxon>
        <taxon>Neoptera</taxon>
        <taxon>Endopterygota</taxon>
        <taxon>Coleoptera</taxon>
        <taxon>Polyphaga</taxon>
        <taxon>Cucujiformia</taxon>
        <taxon>Curculionidae</taxon>
        <taxon>Dryophthorinae</taxon>
        <taxon>Rhynchophorus</taxon>
    </lineage>
</organism>
<comment type="caution">
    <text evidence="1">The sequence shown here is derived from an EMBL/GenBank/DDBJ whole genome shotgun (WGS) entry which is preliminary data.</text>
</comment>
<reference evidence="1" key="1">
    <citation type="submission" date="2020-08" db="EMBL/GenBank/DDBJ databases">
        <title>Genome sequencing and assembly of the red palm weevil Rhynchophorus ferrugineus.</title>
        <authorList>
            <person name="Dias G.B."/>
            <person name="Bergman C.M."/>
            <person name="Manee M."/>
        </authorList>
    </citation>
    <scope>NUCLEOTIDE SEQUENCE</scope>
    <source>
        <strain evidence="1">AA-2017</strain>
        <tissue evidence="1">Whole larva</tissue>
    </source>
</reference>
<sequence>MLILICVHRQGSEKCEVFHPHYPYQPHVLINSAWSVGVGNFIGK</sequence>
<proteinExistence type="predicted"/>
<evidence type="ECO:0000313" key="2">
    <source>
        <dbReference type="Proteomes" id="UP000625711"/>
    </source>
</evidence>